<reference evidence="3 4" key="1">
    <citation type="submission" date="2019-02" db="EMBL/GenBank/DDBJ databases">
        <title>Deep-cultivation of Planctomycetes and their phenomic and genomic characterization uncovers novel biology.</title>
        <authorList>
            <person name="Wiegand S."/>
            <person name="Jogler M."/>
            <person name="Boedeker C."/>
            <person name="Pinto D."/>
            <person name="Vollmers J."/>
            <person name="Rivas-Marin E."/>
            <person name="Kohn T."/>
            <person name="Peeters S.H."/>
            <person name="Heuer A."/>
            <person name="Rast P."/>
            <person name="Oberbeckmann S."/>
            <person name="Bunk B."/>
            <person name="Jeske O."/>
            <person name="Meyerdierks A."/>
            <person name="Storesund J.E."/>
            <person name="Kallscheuer N."/>
            <person name="Luecker S."/>
            <person name="Lage O.M."/>
            <person name="Pohl T."/>
            <person name="Merkel B.J."/>
            <person name="Hornburger P."/>
            <person name="Mueller R.-W."/>
            <person name="Bruemmer F."/>
            <person name="Labrenz M."/>
            <person name="Spormann A.M."/>
            <person name="Op Den Camp H."/>
            <person name="Overmann J."/>
            <person name="Amann R."/>
            <person name="Jetten M.S.M."/>
            <person name="Mascher T."/>
            <person name="Medema M.H."/>
            <person name="Devos D.P."/>
            <person name="Kaster A.-K."/>
            <person name="Ovreas L."/>
            <person name="Rohde M."/>
            <person name="Galperin M.Y."/>
            <person name="Jogler C."/>
        </authorList>
    </citation>
    <scope>NUCLEOTIDE SEQUENCE [LARGE SCALE GENOMIC DNA]</scope>
    <source>
        <strain evidence="3 4">Poly51</strain>
    </source>
</reference>
<dbReference type="RefSeq" id="WP_146460903.1">
    <property type="nucleotide sequence ID" value="NZ_SJPW01000007.1"/>
</dbReference>
<gene>
    <name evidence="3" type="ORF">Poly51_50380</name>
</gene>
<dbReference type="Pfam" id="PF07586">
    <property type="entry name" value="HXXSHH"/>
    <property type="match status" value="1"/>
</dbReference>
<feature type="compositionally biased region" description="Basic and acidic residues" evidence="1">
    <location>
        <begin position="246"/>
        <end position="255"/>
    </location>
</feature>
<dbReference type="OrthoDB" id="9146593at2"/>
<organism evidence="3 4">
    <name type="scientific">Rubripirellula tenax</name>
    <dbReference type="NCBI Taxonomy" id="2528015"/>
    <lineage>
        <taxon>Bacteria</taxon>
        <taxon>Pseudomonadati</taxon>
        <taxon>Planctomycetota</taxon>
        <taxon>Planctomycetia</taxon>
        <taxon>Pirellulales</taxon>
        <taxon>Pirellulaceae</taxon>
        <taxon>Rubripirellula</taxon>
    </lineage>
</organism>
<comment type="caution">
    <text evidence="3">The sequence shown here is derived from an EMBL/GenBank/DDBJ whole genome shotgun (WGS) entry which is preliminary data.</text>
</comment>
<dbReference type="AlphaFoldDB" id="A0A5C6EJ04"/>
<keyword evidence="2" id="KW-0732">Signal</keyword>
<evidence type="ECO:0000313" key="4">
    <source>
        <dbReference type="Proteomes" id="UP000318288"/>
    </source>
</evidence>
<feature type="region of interest" description="Disordered" evidence="1">
    <location>
        <begin position="246"/>
        <end position="270"/>
    </location>
</feature>
<evidence type="ECO:0000313" key="3">
    <source>
        <dbReference type="EMBL" id="TWU47239.1"/>
    </source>
</evidence>
<feature type="signal peptide" evidence="2">
    <location>
        <begin position="1"/>
        <end position="26"/>
    </location>
</feature>
<proteinExistence type="predicted"/>
<evidence type="ECO:0008006" key="5">
    <source>
        <dbReference type="Google" id="ProtNLM"/>
    </source>
</evidence>
<sequence precursor="true">MTSNFSRRDFIVKLGVSAAAANFAFALPSLGWAASAARKKRVVFVFSPNGVIPDHFWPDEAGEHQDLKRILKPLDPFKSQLLTLEGIDNKINGDGDGHMRGIGCLLTGVELFPGDVQGGSDTPAGWSMGISIDQHLKNKLQADAASRTRFGSLEFGVMVPERADTWTRWSYAGPNQPVAPISDPYQMFDKLYGQSQNRAMLASVLDDLSEDFKQIEKMASVEDRRLLRQHVAMVRSVEKELKLELAHPSKEKEAGHAMPKLPPNIEEENDNMPQISRMQSDLLVSSFAADFARVATVQITNSVGNPRFRWMDINEGHHEISHEPDNNEKAYENLVRINTWYCEQIAFLAKRLQETPEPDGSGNLLDNTTIVWTNELGKGNSHTRNSIPFVMVGGGLGFKMGRAMKFDHVAHNRLLLSFAEAMGHPEKSFGNPEFCGDGALTGLNG</sequence>
<accession>A0A5C6EJ04</accession>
<dbReference type="InterPro" id="IPR006311">
    <property type="entry name" value="TAT_signal"/>
</dbReference>
<dbReference type="EMBL" id="SJPW01000007">
    <property type="protein sequence ID" value="TWU47239.1"/>
    <property type="molecule type" value="Genomic_DNA"/>
</dbReference>
<feature type="chain" id="PRO_5023114852" description="DUF1552 domain-containing protein" evidence="2">
    <location>
        <begin position="27"/>
        <end position="445"/>
    </location>
</feature>
<dbReference type="Proteomes" id="UP000318288">
    <property type="component" value="Unassembled WGS sequence"/>
</dbReference>
<name>A0A5C6EJ04_9BACT</name>
<evidence type="ECO:0000256" key="1">
    <source>
        <dbReference type="SAM" id="MobiDB-lite"/>
    </source>
</evidence>
<evidence type="ECO:0000256" key="2">
    <source>
        <dbReference type="SAM" id="SignalP"/>
    </source>
</evidence>
<dbReference type="PROSITE" id="PS51318">
    <property type="entry name" value="TAT"/>
    <property type="match status" value="1"/>
</dbReference>
<protein>
    <recommendedName>
        <fullName evidence="5">DUF1552 domain-containing protein</fullName>
    </recommendedName>
</protein>
<keyword evidence="4" id="KW-1185">Reference proteome</keyword>
<dbReference type="InterPro" id="IPR011447">
    <property type="entry name" value="DUF1552"/>
</dbReference>